<organism evidence="1 2">
    <name type="scientific">Sinorhizobium americanum</name>
    <dbReference type="NCBI Taxonomy" id="194963"/>
    <lineage>
        <taxon>Bacteria</taxon>
        <taxon>Pseudomonadati</taxon>
        <taxon>Pseudomonadota</taxon>
        <taxon>Alphaproteobacteria</taxon>
        <taxon>Hyphomicrobiales</taxon>
        <taxon>Rhizobiaceae</taxon>
        <taxon>Sinorhizobium/Ensifer group</taxon>
        <taxon>Sinorhizobium</taxon>
    </lineage>
</organism>
<sequence length="307" mass="35307">MPDPARCTSCREGRLMAVNAYFIEGPALISFSGGRTSAYMLYQILQAHGGKLADDVIVCFANTGKEREETLRFVYECGSRWNVKIHWVEWRRGKPIYEEVGFNSASRNGEPFADLIAWKQRLPNGFERWCTEFLKVKVMFSLVEDKLSLKPGEFTEVIGLRDDEGIRIFRGLEAAEKHGRRVAYPLARSKVRKPDIWKFWLGENRDPKRLTHPLPQGFDLGLYPWEGNCTLCFQKGKGIRKRIIRDNPSEAPWWIYQEASQNGWFDKRDLVAELVAQVRANPSFFDADDDMDYDVECGLHCPSEVAA</sequence>
<dbReference type="SUPFAM" id="SSF52402">
    <property type="entry name" value="Adenine nucleotide alpha hydrolases-like"/>
    <property type="match status" value="1"/>
</dbReference>
<dbReference type="InterPro" id="IPR014729">
    <property type="entry name" value="Rossmann-like_a/b/a_fold"/>
</dbReference>
<dbReference type="EMBL" id="CP013107">
    <property type="protein sequence ID" value="APG91128.1"/>
    <property type="molecule type" value="Genomic_DNA"/>
</dbReference>
<dbReference type="Gene3D" id="3.40.50.620">
    <property type="entry name" value="HUPs"/>
    <property type="match status" value="1"/>
</dbReference>
<gene>
    <name evidence="1" type="ORF">SAMCFNEI73_Ch1838</name>
</gene>
<proteinExistence type="predicted"/>
<accession>A0A1L3LM07</accession>
<dbReference type="STRING" id="194963.SAMCFNEI73_Ch1838"/>
<keyword evidence="1" id="KW-0808">Transferase</keyword>
<reference evidence="1 2" key="1">
    <citation type="submission" date="2015-10" db="EMBL/GenBank/DDBJ databases">
        <title>Genomic differences between typical nodule nitrogen-fixing rhizobial strains and those coming from bean seeds.</title>
        <authorList>
            <person name="Peralta H."/>
            <person name="Aguilar-Vera A."/>
            <person name="Diaz R."/>
            <person name="Mora Y."/>
            <person name="Martinez-Batallar G."/>
            <person name="Salazar E."/>
            <person name="Vargas-Lagunas C."/>
            <person name="Encarnacion S."/>
            <person name="Girard L."/>
            <person name="Mora J."/>
        </authorList>
    </citation>
    <scope>NUCLEOTIDE SEQUENCE [LARGE SCALE GENOMIC DNA]</scope>
    <source>
        <strain evidence="1 2">CFNEI 73</strain>
    </source>
</reference>
<protein>
    <submittedName>
        <fullName evidence="1">3'-phosphoadenosine 5'-phosphosulfate sulfotransferase (PAPS reductase)/FAD synthetase</fullName>
    </submittedName>
</protein>
<dbReference type="GO" id="GO:0016740">
    <property type="term" value="F:transferase activity"/>
    <property type="evidence" value="ECO:0007669"/>
    <property type="project" value="UniProtKB-KW"/>
</dbReference>
<dbReference type="AlphaFoldDB" id="A0A1L3LM07"/>
<dbReference type="Proteomes" id="UP000182306">
    <property type="component" value="Chromosome"/>
</dbReference>
<keyword evidence="2" id="KW-1185">Reference proteome</keyword>
<evidence type="ECO:0000313" key="1">
    <source>
        <dbReference type="EMBL" id="APG91128.1"/>
    </source>
</evidence>
<dbReference type="KEGG" id="same:SAMCFNEI73_Ch1838"/>
<name>A0A1L3LM07_9HYPH</name>
<evidence type="ECO:0000313" key="2">
    <source>
        <dbReference type="Proteomes" id="UP000182306"/>
    </source>
</evidence>